<sequence>MSARRPPREGQDTVGPRPAAIVWVGSSSFRGRGVGFRPVAGSGQAAQRFRGLLADTRPLRDDNFRRLWVANIITVIGAQLTVVAVPAQIYAETGSSAYVGLTGLFGLVPLVVFGLYGGALADVFDRRTILIVTTLGLIGTSALFWLQAAVGGVDVWLLLSLFAVQQAFFAVNQPTRSALLPRLLPPELLPAANSLNMTVFQAGAIAGPLVAGALIPVLGFEWLYLVDTLTLLATLSAVVRLPPLPVIGALAGAPGLRSVVEGLAYLRGHPVLLMSFVVDIIAMVFGMPRALFPEIAHLDFGGPDEGGLVFAALFAAIPAGAVIGGVLSGWVSRIERQGLAVIWCILVWGVAMTGFGLAVGLADRWREPMLVAALLMLVVGGAADMASAAFRSSMLQAAANDSVRGRLQGVFIVVVAGGPRVADVAHGAAAAAVGTAAAAAGGGVLVVVGTVVAALAVPSFVRYRITRPATP</sequence>
<evidence type="ECO:0000256" key="4">
    <source>
        <dbReference type="ARBA" id="ARBA00022692"/>
    </source>
</evidence>
<evidence type="ECO:0000256" key="6">
    <source>
        <dbReference type="ARBA" id="ARBA00023136"/>
    </source>
</evidence>
<keyword evidence="3" id="KW-1003">Cell membrane</keyword>
<protein>
    <submittedName>
        <fullName evidence="9">MFS transporter</fullName>
    </submittedName>
</protein>
<name>A0A6I3JE09_9ACTN</name>
<dbReference type="InterPro" id="IPR036259">
    <property type="entry name" value="MFS_trans_sf"/>
</dbReference>
<feature type="domain" description="Major facilitator superfamily (MFS) profile" evidence="8">
    <location>
        <begin position="256"/>
        <end position="471"/>
    </location>
</feature>
<dbReference type="InterPro" id="IPR020846">
    <property type="entry name" value="MFS_dom"/>
</dbReference>
<keyword evidence="6 7" id="KW-0472">Membrane</keyword>
<dbReference type="InterPro" id="IPR010290">
    <property type="entry name" value="TM_effector"/>
</dbReference>
<keyword evidence="2" id="KW-0813">Transport</keyword>
<keyword evidence="4 7" id="KW-0812">Transmembrane</keyword>
<feature type="transmembrane region" description="Helical" evidence="7">
    <location>
        <begin position="128"/>
        <end position="149"/>
    </location>
</feature>
<feature type="transmembrane region" description="Helical" evidence="7">
    <location>
        <begin position="97"/>
        <end position="116"/>
    </location>
</feature>
<comment type="subcellular location">
    <subcellularLocation>
        <location evidence="1">Cell inner membrane</location>
        <topology evidence="1">Multi-pass membrane protein</topology>
    </subcellularLocation>
</comment>
<evidence type="ECO:0000313" key="10">
    <source>
        <dbReference type="Proteomes" id="UP000433406"/>
    </source>
</evidence>
<feature type="transmembrane region" description="Helical" evidence="7">
    <location>
        <begin position="204"/>
        <end position="225"/>
    </location>
</feature>
<feature type="transmembrane region" description="Helical" evidence="7">
    <location>
        <begin position="265"/>
        <end position="287"/>
    </location>
</feature>
<dbReference type="SUPFAM" id="SSF103473">
    <property type="entry name" value="MFS general substrate transporter"/>
    <property type="match status" value="1"/>
</dbReference>
<keyword evidence="5 7" id="KW-1133">Transmembrane helix</keyword>
<evidence type="ECO:0000256" key="2">
    <source>
        <dbReference type="ARBA" id="ARBA00022448"/>
    </source>
</evidence>
<evidence type="ECO:0000256" key="3">
    <source>
        <dbReference type="ARBA" id="ARBA00022475"/>
    </source>
</evidence>
<evidence type="ECO:0000313" key="9">
    <source>
        <dbReference type="EMBL" id="MTB96332.1"/>
    </source>
</evidence>
<organism evidence="9 10">
    <name type="scientific">Nocardioides marmotae</name>
    <dbReference type="NCBI Taxonomy" id="2663857"/>
    <lineage>
        <taxon>Bacteria</taxon>
        <taxon>Bacillati</taxon>
        <taxon>Actinomycetota</taxon>
        <taxon>Actinomycetes</taxon>
        <taxon>Propionibacteriales</taxon>
        <taxon>Nocardioidaceae</taxon>
        <taxon>Nocardioides</taxon>
    </lineage>
</organism>
<feature type="transmembrane region" description="Helical" evidence="7">
    <location>
        <begin position="428"/>
        <end position="457"/>
    </location>
</feature>
<dbReference type="EMBL" id="WLCI01000015">
    <property type="protein sequence ID" value="MTB96332.1"/>
    <property type="molecule type" value="Genomic_DNA"/>
</dbReference>
<evidence type="ECO:0000256" key="5">
    <source>
        <dbReference type="ARBA" id="ARBA00022989"/>
    </source>
</evidence>
<dbReference type="Gene3D" id="1.20.1250.20">
    <property type="entry name" value="MFS general substrate transporter like domains"/>
    <property type="match status" value="1"/>
</dbReference>
<feature type="transmembrane region" description="Helical" evidence="7">
    <location>
        <begin position="403"/>
        <end position="422"/>
    </location>
</feature>
<dbReference type="CDD" id="cd06173">
    <property type="entry name" value="MFS_MefA_like"/>
    <property type="match status" value="1"/>
</dbReference>
<proteinExistence type="predicted"/>
<dbReference type="Proteomes" id="UP000433406">
    <property type="component" value="Unassembled WGS sequence"/>
</dbReference>
<gene>
    <name evidence="9" type="ORF">GGQ22_14740</name>
</gene>
<accession>A0A6I3JE09</accession>
<comment type="caution">
    <text evidence="9">The sequence shown here is derived from an EMBL/GenBank/DDBJ whole genome shotgun (WGS) entry which is preliminary data.</text>
</comment>
<feature type="transmembrane region" description="Helical" evidence="7">
    <location>
        <begin position="368"/>
        <end position="391"/>
    </location>
</feature>
<keyword evidence="10" id="KW-1185">Reference proteome</keyword>
<feature type="transmembrane region" description="Helical" evidence="7">
    <location>
        <begin position="67"/>
        <end position="91"/>
    </location>
</feature>
<reference evidence="9 10" key="1">
    <citation type="submission" date="2019-10" db="EMBL/GenBank/DDBJ databases">
        <title>Nocardioides novel species isolated from the excrement of Marmot.</title>
        <authorList>
            <person name="Zhang G."/>
        </authorList>
    </citation>
    <scope>NUCLEOTIDE SEQUENCE [LARGE SCALE GENOMIC DNA]</scope>
    <source>
        <strain evidence="10">zg-579</strain>
    </source>
</reference>
<feature type="transmembrane region" description="Helical" evidence="7">
    <location>
        <begin position="307"/>
        <end position="327"/>
    </location>
</feature>
<dbReference type="PANTHER" id="PTHR23513:SF9">
    <property type="entry name" value="ENTEROBACTIN EXPORTER ENTS"/>
    <property type="match status" value="1"/>
</dbReference>
<evidence type="ECO:0000256" key="7">
    <source>
        <dbReference type="SAM" id="Phobius"/>
    </source>
</evidence>
<dbReference type="GO" id="GO:0005886">
    <property type="term" value="C:plasma membrane"/>
    <property type="evidence" value="ECO:0007669"/>
    <property type="project" value="UniProtKB-SubCell"/>
</dbReference>
<evidence type="ECO:0000259" key="8">
    <source>
        <dbReference type="PROSITE" id="PS50850"/>
    </source>
</evidence>
<evidence type="ECO:0000256" key="1">
    <source>
        <dbReference type="ARBA" id="ARBA00004429"/>
    </source>
</evidence>
<dbReference type="AlphaFoldDB" id="A0A6I3JE09"/>
<dbReference type="GO" id="GO:0022857">
    <property type="term" value="F:transmembrane transporter activity"/>
    <property type="evidence" value="ECO:0007669"/>
    <property type="project" value="InterPro"/>
</dbReference>
<feature type="transmembrane region" description="Helical" evidence="7">
    <location>
        <begin position="339"/>
        <end position="362"/>
    </location>
</feature>
<dbReference type="PROSITE" id="PS50850">
    <property type="entry name" value="MFS"/>
    <property type="match status" value="1"/>
</dbReference>
<dbReference type="Pfam" id="PF05977">
    <property type="entry name" value="MFS_3"/>
    <property type="match status" value="1"/>
</dbReference>
<dbReference type="PANTHER" id="PTHR23513">
    <property type="entry name" value="INTEGRAL MEMBRANE EFFLUX PROTEIN-RELATED"/>
    <property type="match status" value="1"/>
</dbReference>